<dbReference type="PANTHER" id="PTHR11955">
    <property type="entry name" value="FATTY ACID BINDING PROTEIN"/>
    <property type="match status" value="1"/>
</dbReference>
<organism evidence="4 5">
    <name type="scientific">Bugula neritina</name>
    <name type="common">Brown bryozoan</name>
    <name type="synonym">Sertularia neritina</name>
    <dbReference type="NCBI Taxonomy" id="10212"/>
    <lineage>
        <taxon>Eukaryota</taxon>
        <taxon>Metazoa</taxon>
        <taxon>Spiralia</taxon>
        <taxon>Lophotrochozoa</taxon>
        <taxon>Bryozoa</taxon>
        <taxon>Gymnolaemata</taxon>
        <taxon>Cheilostomatida</taxon>
        <taxon>Flustrina</taxon>
        <taxon>Buguloidea</taxon>
        <taxon>Bugulidae</taxon>
        <taxon>Bugula</taxon>
    </lineage>
</organism>
<feature type="domain" description="Lipocalin/cytosolic fatty-acid binding" evidence="3">
    <location>
        <begin position="9"/>
        <end position="85"/>
    </location>
</feature>
<dbReference type="Pfam" id="PF00061">
    <property type="entry name" value="Lipocalin"/>
    <property type="match status" value="1"/>
</dbReference>
<proteinExistence type="inferred from homology"/>
<evidence type="ECO:0000313" key="5">
    <source>
        <dbReference type="Proteomes" id="UP000593567"/>
    </source>
</evidence>
<evidence type="ECO:0000313" key="4">
    <source>
        <dbReference type="EMBL" id="KAF6020279.1"/>
    </source>
</evidence>
<dbReference type="Gene3D" id="2.40.128.20">
    <property type="match status" value="1"/>
</dbReference>
<dbReference type="InterPro" id="IPR031259">
    <property type="entry name" value="ILBP"/>
</dbReference>
<dbReference type="SUPFAM" id="SSF50814">
    <property type="entry name" value="Lipocalins"/>
    <property type="match status" value="1"/>
</dbReference>
<protein>
    <submittedName>
        <fullName evidence="4">FABP5</fullName>
    </submittedName>
</protein>
<reference evidence="4" key="1">
    <citation type="submission" date="2020-06" db="EMBL/GenBank/DDBJ databases">
        <title>Draft genome of Bugula neritina, a colonial animal packing powerful symbionts and potential medicines.</title>
        <authorList>
            <person name="Rayko M."/>
        </authorList>
    </citation>
    <scope>NUCLEOTIDE SEQUENCE [LARGE SCALE GENOMIC DNA]</scope>
    <source>
        <strain evidence="4">Kwan_BN1</strain>
    </source>
</reference>
<evidence type="ECO:0000256" key="2">
    <source>
        <dbReference type="ARBA" id="ARBA00023121"/>
    </source>
</evidence>
<dbReference type="CDD" id="cd00742">
    <property type="entry name" value="FABP"/>
    <property type="match status" value="1"/>
</dbReference>
<dbReference type="PRINTS" id="PR00178">
    <property type="entry name" value="FATTYACIDBP"/>
</dbReference>
<sequence length="91" mass="10506">MTGVEELKGKWTEASVENFEKFMEKLEVNVLLRKVGSKTTANEEWIIEGDDITIKITSTFKNKTLKFKLGQEFDEETLDGRKVKVGFDFLQ</sequence>
<evidence type="ECO:0000259" key="3">
    <source>
        <dbReference type="Pfam" id="PF00061"/>
    </source>
</evidence>
<dbReference type="InterPro" id="IPR000463">
    <property type="entry name" value="Fatty_acid-bd"/>
</dbReference>
<comment type="caution">
    <text evidence="4">The sequence shown here is derived from an EMBL/GenBank/DDBJ whole genome shotgun (WGS) entry which is preliminary data.</text>
</comment>
<evidence type="ECO:0000256" key="1">
    <source>
        <dbReference type="ARBA" id="ARBA00008390"/>
    </source>
</evidence>
<dbReference type="EMBL" id="VXIV02003183">
    <property type="protein sequence ID" value="KAF6020279.1"/>
    <property type="molecule type" value="Genomic_DNA"/>
</dbReference>
<dbReference type="Proteomes" id="UP000593567">
    <property type="component" value="Unassembled WGS sequence"/>
</dbReference>
<comment type="similarity">
    <text evidence="1">Belongs to the calycin superfamily. Fatty-acid binding protein (FABP) family.</text>
</comment>
<dbReference type="AlphaFoldDB" id="A0A7J7J2A1"/>
<accession>A0A7J7J2A1</accession>
<dbReference type="GO" id="GO:0008289">
    <property type="term" value="F:lipid binding"/>
    <property type="evidence" value="ECO:0007669"/>
    <property type="project" value="UniProtKB-KW"/>
</dbReference>
<dbReference type="InterPro" id="IPR000566">
    <property type="entry name" value="Lipocln_cytosolic_FA-bd_dom"/>
</dbReference>
<gene>
    <name evidence="4" type="ORF">EB796_021410</name>
</gene>
<keyword evidence="5" id="KW-1185">Reference proteome</keyword>
<dbReference type="InterPro" id="IPR012674">
    <property type="entry name" value="Calycin"/>
</dbReference>
<dbReference type="OrthoDB" id="412780at2759"/>
<name>A0A7J7J2A1_BUGNE</name>
<keyword evidence="2" id="KW-0446">Lipid-binding</keyword>